<protein>
    <submittedName>
        <fullName evidence="1">Uncharacterized protein</fullName>
    </submittedName>
</protein>
<evidence type="ECO:0000313" key="2">
    <source>
        <dbReference type="Proteomes" id="UP000323664"/>
    </source>
</evidence>
<dbReference type="AlphaFoldDB" id="A0A5M9WTY7"/>
<comment type="caution">
    <text evidence="1">The sequence shown here is derived from an EMBL/GenBank/DDBJ whole genome shotgun (WGS) entry which is preliminary data.</text>
</comment>
<reference evidence="1 2" key="1">
    <citation type="journal article" date="2019" name="J. Ind. Microbiol. Biotechnol.">
        <title>Paenibacillus amylolyticus 27C64 has a diverse set of carbohydrate-active enzymes and complete pectin deconstruction system.</title>
        <authorList>
            <person name="Keggi C."/>
            <person name="Doran-Peterson J."/>
        </authorList>
    </citation>
    <scope>NUCLEOTIDE SEQUENCE [LARGE SCALE GENOMIC DNA]</scope>
    <source>
        <strain evidence="1 2">27C64</strain>
    </source>
</reference>
<dbReference type="EMBL" id="RIAS01000007">
    <property type="protein sequence ID" value="KAA8785104.1"/>
    <property type="molecule type" value="Genomic_DNA"/>
</dbReference>
<sequence>MPTLRVRVGQYPLLLELCRAINELRQDKLWTVPKERNYPPALLNLIRNRGLRSNVYRYWGSLLLKDMLAVQSEPEVKLVKRILSASADTKADEVMAEYESHLASQCEAIREYLAPLIQNFDIAEVVELKLYPLSTMPPPQIGRFGASLSKATTTSVHLAFGAPPLHLWDDFNLTVSFFARGGIHYLVKEWLLAHEGEYGEVKEGLKPYLINLVSAIILMEVDHFFSTNFDLVFHEEDKLVYQWALSQYDGKMGFGNHLIQYVRNLNADWPPPHLGDVRHDVPMTVVHTIQKKVRVSISDQYNLLANTRWIADYYDIAEAEDDGGLGRAYPFLVLPWNAEGAAEICSRHHIQHSYHEAAVTYEHMTGQKQFDTTDTLCLLIDDDAESSWKFVLLCPSARTGSGYYIETSVLSQIHTAIAFVDSASGRRIL</sequence>
<gene>
    <name evidence="1" type="ORF">EC604_14765</name>
</gene>
<proteinExistence type="predicted"/>
<evidence type="ECO:0000313" key="1">
    <source>
        <dbReference type="EMBL" id="KAA8785104.1"/>
    </source>
</evidence>
<dbReference type="RefSeq" id="WP_123064904.1">
    <property type="nucleotide sequence ID" value="NZ_RIAS01000007.1"/>
</dbReference>
<organism evidence="1 2">
    <name type="scientific">Paenibacillus amylolyticus</name>
    <dbReference type="NCBI Taxonomy" id="1451"/>
    <lineage>
        <taxon>Bacteria</taxon>
        <taxon>Bacillati</taxon>
        <taxon>Bacillota</taxon>
        <taxon>Bacilli</taxon>
        <taxon>Bacillales</taxon>
        <taxon>Paenibacillaceae</taxon>
        <taxon>Paenibacillus</taxon>
    </lineage>
</organism>
<accession>A0A5M9WTY7</accession>
<name>A0A5M9WTY7_PAEAM</name>
<dbReference type="Proteomes" id="UP000323664">
    <property type="component" value="Unassembled WGS sequence"/>
</dbReference>